<dbReference type="CDD" id="cd03784">
    <property type="entry name" value="GT1_Gtf-like"/>
    <property type="match status" value="1"/>
</dbReference>
<dbReference type="SUPFAM" id="SSF53756">
    <property type="entry name" value="UDP-Glycosyltransferase/glycogen phosphorylase"/>
    <property type="match status" value="1"/>
</dbReference>
<dbReference type="SUPFAM" id="SSF52540">
    <property type="entry name" value="P-loop containing nucleoside triphosphate hydrolases"/>
    <property type="match status" value="1"/>
</dbReference>
<dbReference type="Gene3D" id="3.40.50.300">
    <property type="entry name" value="P-loop containing nucleotide triphosphate hydrolases"/>
    <property type="match status" value="1"/>
</dbReference>
<dbReference type="Proteomes" id="UP000322245">
    <property type="component" value="Unassembled WGS sequence"/>
</dbReference>
<evidence type="ECO:0000256" key="3">
    <source>
        <dbReference type="ARBA" id="ARBA00022741"/>
    </source>
</evidence>
<reference evidence="6 7" key="1">
    <citation type="submission" date="2017-05" db="EMBL/GenBank/DDBJ databases">
        <title>The Genome Sequence of Tsuchiyaea wingfieldii DSM 27421.</title>
        <authorList>
            <person name="Cuomo C."/>
            <person name="Passer A."/>
            <person name="Billmyre B."/>
            <person name="Heitman J."/>
        </authorList>
    </citation>
    <scope>NUCLEOTIDE SEQUENCE [LARGE SCALE GENOMIC DNA]</scope>
    <source>
        <strain evidence="6 7">DSM 27421</strain>
    </source>
</reference>
<comment type="caution">
    <text evidence="6">The sequence shown here is derived from an EMBL/GenBank/DDBJ whole genome shotgun (WGS) entry which is preliminary data.</text>
</comment>
<evidence type="ECO:0000259" key="5">
    <source>
        <dbReference type="SMART" id="SM00382"/>
    </source>
</evidence>
<keyword evidence="3" id="KW-0547">Nucleotide-binding</keyword>
<evidence type="ECO:0000256" key="4">
    <source>
        <dbReference type="ARBA" id="ARBA00022840"/>
    </source>
</evidence>
<gene>
    <name evidence="6" type="ORF">B9479_001990</name>
</gene>
<dbReference type="InterPro" id="IPR003593">
    <property type="entry name" value="AAA+_ATPase"/>
</dbReference>
<comment type="similarity">
    <text evidence="1">Belongs to the AFG1 ATPase family.</text>
</comment>
<protein>
    <recommendedName>
        <fullName evidence="5">AAA+ ATPase domain-containing protein</fullName>
    </recommendedName>
</protein>
<dbReference type="GO" id="GO:0016887">
    <property type="term" value="F:ATP hydrolysis activity"/>
    <property type="evidence" value="ECO:0007669"/>
    <property type="project" value="InterPro"/>
</dbReference>
<sequence length="1054" mass="116623">MTLIPADDTAPKHLVLVPVALWGHIRPLLHLVVNLLTLHPNLHATFLLTPSIAPRLEKDLEHLTSHLGKQSVVDISTGPKPIAERLQTITCAHKGFDPTKEFTPDDLKKEGVDFASVLPGIISGLYDGKHNIGGTLNKFEGLPPTLFLFDMFQTLIPDLMVNTLGPLNIPVPPLVMFCPCSPAHVWHSFSPEERGGTFGRMLRLAEEDIAKGVDSIEAFERYGFKGTGQVAALPGLPVKYDYEWWPHGDTVVFSGQVLATVLSAYRTFLHKNTVGITMAFTGELEPEAVAALESELGKTIFTVGPQFPEEMWEGDFSVKADSDDDRRVVAFLDRMQEKHGSRKVCYISFGSLFFPLLRPELVTYILQTLQESGVPFVFAYASGVAPVPPELIEEFVGLEDACLVKFAPQWAVLKHAATGFFITHCGSNSTHETILAEVPIVSLPFIADQGEIAALLTEVLHVGIDLKQTKTFTNPPFNKLYDGTVIVGTEAAIKDEMRTVWGRMKGKEGEEMRKRMGEVKKTLRESITNGRGKRDMMKLGQCPIATSLRKASTSRAASIPLFVLRSSRPLSKLSQQRKCGSCERRIHTSSVVYEEGAKATPHPSSSIHGAEARASFHDPMTRYEHLVRDKVLRPDDDQKAIIGRLQRLWNDLKGYDPGPVPPKAPEPSSSPSFFGKLFSKAAAHPEPTVALENVPKGLYLYGSVGTGKTMLMDLFHSTVPDQFRPVSQGGYGSTRIHFHSFMLDVLQRQHKAVAKYEAAGLKKRDVMPEVARSLAEEGRVLCFDEFQVTDIVSAMILRGLLERLMGFGVVCIMTSNRHPDELYINGIQRESFIPAIELIKECFEVVDLNSGTDYRKIPRALNKVYFDPLTPAVRTEISKLFSSLASRDPVSTTIVHNRKIELWGRKLTVPESSGSVAKFQFSDLCDKPLSAADYLEVTGKFGTVFVEDIPRLGLSERDQARRFITFIDACYENKTKLFCSSDVPIFQVFSDKHGAGSAADDEQVKTVMDDLGLDAKAVGSSSLFSGDEELFAFARCVSRLSQMGTKEWSETSGR</sequence>
<evidence type="ECO:0000313" key="7">
    <source>
        <dbReference type="Proteomes" id="UP000322245"/>
    </source>
</evidence>
<dbReference type="PANTHER" id="PTHR12169:SF6">
    <property type="entry name" value="AFG1-LIKE ATPASE"/>
    <property type="match status" value="1"/>
</dbReference>
<dbReference type="EMBL" id="NIDF01000014">
    <property type="protein sequence ID" value="TYJ57257.1"/>
    <property type="molecule type" value="Genomic_DNA"/>
</dbReference>
<keyword evidence="7" id="KW-1185">Reference proteome</keyword>
<dbReference type="InterPro" id="IPR002213">
    <property type="entry name" value="UDP_glucos_trans"/>
</dbReference>
<dbReference type="InterPro" id="IPR027417">
    <property type="entry name" value="P-loop_NTPase"/>
</dbReference>
<evidence type="ECO:0000256" key="2">
    <source>
        <dbReference type="ARBA" id="ARBA00022679"/>
    </source>
</evidence>
<name>A0A5D3B0J2_9TREE</name>
<dbReference type="GO" id="GO:0006515">
    <property type="term" value="P:protein quality control for misfolded or incompletely synthesized proteins"/>
    <property type="evidence" value="ECO:0007669"/>
    <property type="project" value="TreeGrafter"/>
</dbReference>
<evidence type="ECO:0000256" key="1">
    <source>
        <dbReference type="ARBA" id="ARBA00010322"/>
    </source>
</evidence>
<dbReference type="AlphaFoldDB" id="A0A5D3B0J2"/>
<feature type="domain" description="AAA+ ATPase" evidence="5">
    <location>
        <begin position="694"/>
        <end position="837"/>
    </location>
</feature>
<dbReference type="PANTHER" id="PTHR12169">
    <property type="entry name" value="ATPASE N2B"/>
    <property type="match status" value="1"/>
</dbReference>
<proteinExistence type="inferred from homology"/>
<dbReference type="SMART" id="SM00382">
    <property type="entry name" value="AAA"/>
    <property type="match status" value="1"/>
</dbReference>
<dbReference type="Pfam" id="PF03969">
    <property type="entry name" value="AFG1_ATPase"/>
    <property type="match status" value="1"/>
</dbReference>
<organism evidence="6 7">
    <name type="scientific">Cryptococcus floricola</name>
    <dbReference type="NCBI Taxonomy" id="2591691"/>
    <lineage>
        <taxon>Eukaryota</taxon>
        <taxon>Fungi</taxon>
        <taxon>Dikarya</taxon>
        <taxon>Basidiomycota</taxon>
        <taxon>Agaricomycotina</taxon>
        <taxon>Tremellomycetes</taxon>
        <taxon>Tremellales</taxon>
        <taxon>Cryptococcaceae</taxon>
        <taxon>Cryptococcus</taxon>
    </lineage>
</organism>
<accession>A0A5D3B0J2</accession>
<keyword evidence="2" id="KW-0808">Transferase</keyword>
<dbReference type="InterPro" id="IPR005654">
    <property type="entry name" value="ATPase_AFG1-like"/>
</dbReference>
<dbReference type="Pfam" id="PF00201">
    <property type="entry name" value="UDPGT"/>
    <property type="match status" value="1"/>
</dbReference>
<keyword evidence="4" id="KW-0067">ATP-binding</keyword>
<dbReference type="Gene3D" id="3.40.50.2000">
    <property type="entry name" value="Glycogen Phosphorylase B"/>
    <property type="match status" value="2"/>
</dbReference>
<dbReference type="GO" id="GO:0005524">
    <property type="term" value="F:ATP binding"/>
    <property type="evidence" value="ECO:0007669"/>
    <property type="project" value="UniProtKB-KW"/>
</dbReference>
<evidence type="ECO:0000313" key="6">
    <source>
        <dbReference type="EMBL" id="TYJ57257.1"/>
    </source>
</evidence>
<dbReference type="GO" id="GO:0005739">
    <property type="term" value="C:mitochondrion"/>
    <property type="evidence" value="ECO:0007669"/>
    <property type="project" value="TreeGrafter"/>
</dbReference>
<dbReference type="GO" id="GO:0008194">
    <property type="term" value="F:UDP-glycosyltransferase activity"/>
    <property type="evidence" value="ECO:0007669"/>
    <property type="project" value="InterPro"/>
</dbReference>
<dbReference type="NCBIfam" id="NF040713">
    <property type="entry name" value="ZapE"/>
    <property type="match status" value="1"/>
</dbReference>